<keyword evidence="1" id="KW-1133">Transmembrane helix</keyword>
<dbReference type="AlphaFoldDB" id="B1FQ06"/>
<proteinExistence type="predicted"/>
<protein>
    <submittedName>
        <fullName evidence="2">Uncharacterized protein</fullName>
    </submittedName>
</protein>
<feature type="transmembrane region" description="Helical" evidence="1">
    <location>
        <begin position="20"/>
        <end position="39"/>
    </location>
</feature>
<dbReference type="Proteomes" id="UP000005463">
    <property type="component" value="Unassembled WGS sequence"/>
</dbReference>
<evidence type="ECO:0000256" key="1">
    <source>
        <dbReference type="SAM" id="Phobius"/>
    </source>
</evidence>
<dbReference type="AntiFam" id="ANF00236">
    <property type="entry name" value="Shadow ORF (opposite sadA)"/>
</dbReference>
<keyword evidence="1" id="KW-0472">Membrane</keyword>
<accession>B1FQ06</accession>
<evidence type="ECO:0000313" key="2">
    <source>
        <dbReference type="EMBL" id="EDT00360.1"/>
    </source>
</evidence>
<comment type="caution">
    <text evidence="2">The sequence shown here is derived from an EMBL/GenBank/DDBJ whole genome shotgun (WGS) entry which is preliminary data.</text>
</comment>
<evidence type="ECO:0000313" key="3">
    <source>
        <dbReference type="Proteomes" id="UP000005463"/>
    </source>
</evidence>
<reference evidence="2 3" key="1">
    <citation type="submission" date="2008-03" db="EMBL/GenBank/DDBJ databases">
        <title>Sequencing of the draft genome and assembly of Burkholderia ambifaria IOP40-10.</title>
        <authorList>
            <consortium name="US DOE Joint Genome Institute (JGI-PGF)"/>
            <person name="Copeland A."/>
            <person name="Lucas S."/>
            <person name="Lapidus A."/>
            <person name="Glavina del Rio T."/>
            <person name="Dalin E."/>
            <person name="Tice H."/>
            <person name="Bruce D."/>
            <person name="Goodwin L."/>
            <person name="Pitluck S."/>
            <person name="Larimer F."/>
            <person name="Land M.L."/>
            <person name="Hauser L."/>
            <person name="Tiedje J."/>
            <person name="Richardson P."/>
        </authorList>
    </citation>
    <scope>NUCLEOTIDE SEQUENCE [LARGE SCALE GENOMIC DNA]</scope>
    <source>
        <strain evidence="2 3">IOP40-10</strain>
    </source>
</reference>
<gene>
    <name evidence="2" type="ORF">BamIOP4010DRAFT_6117</name>
</gene>
<dbReference type="EMBL" id="ABLC01000298">
    <property type="protein sequence ID" value="EDT00360.1"/>
    <property type="molecule type" value="Genomic_DNA"/>
</dbReference>
<organism evidence="2 3">
    <name type="scientific">Burkholderia ambifaria IOP40-10</name>
    <dbReference type="NCBI Taxonomy" id="396596"/>
    <lineage>
        <taxon>Bacteria</taxon>
        <taxon>Pseudomonadati</taxon>
        <taxon>Pseudomonadota</taxon>
        <taxon>Betaproteobacteria</taxon>
        <taxon>Burkholderiales</taxon>
        <taxon>Burkholderiaceae</taxon>
        <taxon>Burkholderia</taxon>
        <taxon>Burkholderia cepacia complex</taxon>
    </lineage>
</organism>
<sequence>MLPSVPMPAPPPSAFVTPVNWLTFTASLFLVPFATLTIWRWSEFDPTESALPRSATELAPSAMPPLLPDATLALAPSAMASVTFCATLADLPIATLFTVPAAVIALSPIAIELLPTAATPLLPTATALSALAFAREPIASAPAPFVVTMLPIATEYG</sequence>
<name>B1FQ06_9BURK</name>
<keyword evidence="1" id="KW-0812">Transmembrane</keyword>